<dbReference type="InterPro" id="IPR010376">
    <property type="entry name" value="GBBH-like_N"/>
</dbReference>
<evidence type="ECO:0000259" key="3">
    <source>
        <dbReference type="Pfam" id="PF06155"/>
    </source>
</evidence>
<keyword evidence="5" id="KW-1185">Reference proteome</keyword>
<gene>
    <name evidence="4" type="ORF">ACFO6Q_00395</name>
</gene>
<name>A0ABV9QT70_9GAMM</name>
<keyword evidence="2" id="KW-0408">Iron</keyword>
<dbReference type="PANTHER" id="PTHR35303">
    <property type="entry name" value="OS02G0197800 PROTEIN"/>
    <property type="match status" value="1"/>
</dbReference>
<dbReference type="EMBL" id="JBHSHD010000002">
    <property type="protein sequence ID" value="MFC4818764.1"/>
    <property type="molecule type" value="Genomic_DNA"/>
</dbReference>
<proteinExistence type="predicted"/>
<evidence type="ECO:0000256" key="2">
    <source>
        <dbReference type="ARBA" id="ARBA00023004"/>
    </source>
</evidence>
<protein>
    <submittedName>
        <fullName evidence="4">Gamma-butyrobetaine hydroxylase-like domain-containing protein</fullName>
    </submittedName>
</protein>
<dbReference type="Pfam" id="PF06155">
    <property type="entry name" value="GBBH-like_N"/>
    <property type="match status" value="1"/>
</dbReference>
<feature type="domain" description="Gamma-butyrobetaine hydroxylase-like N-terminal" evidence="3">
    <location>
        <begin position="9"/>
        <end position="93"/>
    </location>
</feature>
<dbReference type="Proteomes" id="UP001595886">
    <property type="component" value="Unassembled WGS sequence"/>
</dbReference>
<dbReference type="InterPro" id="IPR038492">
    <property type="entry name" value="GBBH-like_N_sf"/>
</dbReference>
<dbReference type="PANTHER" id="PTHR35303:SF5">
    <property type="entry name" value="OS02G0197800 PROTEIN"/>
    <property type="match status" value="1"/>
</dbReference>
<keyword evidence="1" id="KW-0479">Metal-binding</keyword>
<reference evidence="5" key="1">
    <citation type="journal article" date="2019" name="Int. J. Syst. Evol. Microbiol.">
        <title>The Global Catalogue of Microorganisms (GCM) 10K type strain sequencing project: providing services to taxonomists for standard genome sequencing and annotation.</title>
        <authorList>
            <consortium name="The Broad Institute Genomics Platform"/>
            <consortium name="The Broad Institute Genome Sequencing Center for Infectious Disease"/>
            <person name="Wu L."/>
            <person name="Ma J."/>
        </authorList>
    </citation>
    <scope>NUCLEOTIDE SEQUENCE [LARGE SCALE GENOMIC DNA]</scope>
    <source>
        <strain evidence="5">CCUG 30340</strain>
    </source>
</reference>
<evidence type="ECO:0000313" key="5">
    <source>
        <dbReference type="Proteomes" id="UP001595886"/>
    </source>
</evidence>
<comment type="caution">
    <text evidence="4">The sequence shown here is derived from an EMBL/GenBank/DDBJ whole genome shotgun (WGS) entry which is preliminary data.</text>
</comment>
<evidence type="ECO:0000256" key="1">
    <source>
        <dbReference type="ARBA" id="ARBA00022723"/>
    </source>
</evidence>
<dbReference type="RefSeq" id="WP_380018494.1">
    <property type="nucleotide sequence ID" value="NZ_JBHSHD010000002.1"/>
</dbReference>
<organism evidence="4 5">
    <name type="scientific">Dokdonella ginsengisoli</name>
    <dbReference type="NCBI Taxonomy" id="363846"/>
    <lineage>
        <taxon>Bacteria</taxon>
        <taxon>Pseudomonadati</taxon>
        <taxon>Pseudomonadota</taxon>
        <taxon>Gammaproteobacteria</taxon>
        <taxon>Lysobacterales</taxon>
        <taxon>Rhodanobacteraceae</taxon>
        <taxon>Dokdonella</taxon>
    </lineage>
</organism>
<accession>A0ABV9QT70</accession>
<sequence length="119" mass="12847">MSSPIPTGITLHRASHALEVAFDSGETFRLPAEYLRVNSPSAEVQGHGPGQKVLVSGKAQVNINAVEPVGSYAVLLRFDDGHASGIYSWDVLYALGRDQARNWQAYLDELAARGASRQP</sequence>
<evidence type="ECO:0000313" key="4">
    <source>
        <dbReference type="EMBL" id="MFC4818764.1"/>
    </source>
</evidence>
<dbReference type="Gene3D" id="3.30.2020.30">
    <property type="match status" value="1"/>
</dbReference>